<name>A0A3N4LRH1_9PEZI</name>
<evidence type="ECO:0000256" key="10">
    <source>
        <dbReference type="ARBA" id="ARBA00022777"/>
    </source>
</evidence>
<dbReference type="InterPro" id="IPR000403">
    <property type="entry name" value="PI3/4_kinase_cat_dom"/>
</dbReference>
<dbReference type="Pfam" id="PF00454">
    <property type="entry name" value="PI3_PI4_kinase"/>
    <property type="match status" value="1"/>
</dbReference>
<dbReference type="Gene3D" id="3.30.1010.10">
    <property type="entry name" value="Phosphatidylinositol 3-kinase Catalytic Subunit, Chain A, domain 4"/>
    <property type="match status" value="1"/>
</dbReference>
<comment type="similarity">
    <text evidence="2">Belongs to the PI3/PI4-kinase family. ATM subfamily.</text>
</comment>
<dbReference type="Pfam" id="PF02260">
    <property type="entry name" value="FATC"/>
    <property type="match status" value="1"/>
</dbReference>
<proteinExistence type="inferred from homology"/>
<keyword evidence="12" id="KW-0156">Chromatin regulator</keyword>
<evidence type="ECO:0000256" key="2">
    <source>
        <dbReference type="ARBA" id="ARBA00010769"/>
    </source>
</evidence>
<dbReference type="Pfam" id="PF23593">
    <property type="entry name" value="HEAT_ATR"/>
    <property type="match status" value="1"/>
</dbReference>
<dbReference type="Proteomes" id="UP000267821">
    <property type="component" value="Unassembled WGS sequence"/>
</dbReference>
<dbReference type="GO" id="GO:0005524">
    <property type="term" value="F:ATP binding"/>
    <property type="evidence" value="ECO:0007669"/>
    <property type="project" value="UniProtKB-KW"/>
</dbReference>
<protein>
    <recommendedName>
        <fullName evidence="5">Serine/threonine-protein kinase MEC1</fullName>
        <ecNumber evidence="4">2.7.11.1</ecNumber>
    </recommendedName>
    <alternativeName>
        <fullName evidence="19">ATR homolog</fullName>
    </alternativeName>
    <alternativeName>
        <fullName evidence="18">DNA-damage checkpoint kinase MEC1</fullName>
    </alternativeName>
    <alternativeName>
        <fullName evidence="17">Mitosis entry checkpoint protein 1</fullName>
    </alternativeName>
</protein>
<dbReference type="PANTHER" id="PTHR11139:SF125">
    <property type="entry name" value="SERINE_THREONINE-PROTEIN KINASE MEC1"/>
    <property type="match status" value="1"/>
</dbReference>
<dbReference type="OrthoDB" id="381190at2759"/>
<dbReference type="SMART" id="SM00146">
    <property type="entry name" value="PI3Kc"/>
    <property type="match status" value="1"/>
</dbReference>
<keyword evidence="13" id="KW-0234">DNA repair</keyword>
<dbReference type="Gene3D" id="1.25.40.10">
    <property type="entry name" value="Tetratricopeptide repeat domain"/>
    <property type="match status" value="1"/>
</dbReference>
<dbReference type="CDD" id="cd00892">
    <property type="entry name" value="PIKKc_ATR"/>
    <property type="match status" value="1"/>
</dbReference>
<dbReference type="Pfam" id="PF02259">
    <property type="entry name" value="FAT"/>
    <property type="match status" value="1"/>
</dbReference>
<feature type="domain" description="PI3K/PI4K catalytic" evidence="21">
    <location>
        <begin position="2154"/>
        <end position="2463"/>
    </location>
</feature>
<comment type="subcellular location">
    <subcellularLocation>
        <location evidence="1">Nucleus</location>
    </subcellularLocation>
</comment>
<dbReference type="SUPFAM" id="SSF56112">
    <property type="entry name" value="Protein kinase-like (PK-like)"/>
    <property type="match status" value="1"/>
</dbReference>
<evidence type="ECO:0000313" key="25">
    <source>
        <dbReference type="Proteomes" id="UP000267821"/>
    </source>
</evidence>
<evidence type="ECO:0000256" key="20">
    <source>
        <dbReference type="SAM" id="MobiDB-lite"/>
    </source>
</evidence>
<dbReference type="GO" id="GO:0006281">
    <property type="term" value="P:DNA repair"/>
    <property type="evidence" value="ECO:0007669"/>
    <property type="project" value="UniProtKB-KW"/>
</dbReference>
<evidence type="ECO:0000256" key="16">
    <source>
        <dbReference type="ARBA" id="ARBA00025079"/>
    </source>
</evidence>
<evidence type="ECO:0000259" key="23">
    <source>
        <dbReference type="PROSITE" id="PS51190"/>
    </source>
</evidence>
<dbReference type="InParanoid" id="A0A3N4LRH1"/>
<organism evidence="24 25">
    <name type="scientific">Terfezia boudieri ATCC MYA-4762</name>
    <dbReference type="NCBI Taxonomy" id="1051890"/>
    <lineage>
        <taxon>Eukaryota</taxon>
        <taxon>Fungi</taxon>
        <taxon>Dikarya</taxon>
        <taxon>Ascomycota</taxon>
        <taxon>Pezizomycotina</taxon>
        <taxon>Pezizomycetes</taxon>
        <taxon>Pezizales</taxon>
        <taxon>Pezizaceae</taxon>
        <taxon>Terfezia</taxon>
    </lineage>
</organism>
<dbReference type="InterPro" id="IPR036940">
    <property type="entry name" value="PI3/4_kinase_cat_sf"/>
</dbReference>
<dbReference type="GO" id="GO:0005634">
    <property type="term" value="C:nucleus"/>
    <property type="evidence" value="ECO:0007669"/>
    <property type="project" value="UniProtKB-SubCell"/>
</dbReference>
<evidence type="ECO:0000256" key="17">
    <source>
        <dbReference type="ARBA" id="ARBA00029679"/>
    </source>
</evidence>
<keyword evidence="11" id="KW-0067">ATP-binding</keyword>
<comment type="function">
    <text evidence="16">Serine/threonine protein kinase which activates checkpoint signaling upon genotoxic stresses such as ionizing radiation (IR), ultraviolet light (UV), or DNA replication stalling, thereby acting as a DNA damage sensor. Recognizes the substrate consensus sequence [ST]-Q. Phosphorylates histone H2A to form H2AS128ph (gamma-H2A) at sites of DNA damage, involved in the regulation of DNA damage response mechanism. Required for the control of telomere length and genome stability.</text>
</comment>
<dbReference type="PROSITE" id="PS51189">
    <property type="entry name" value="FAT"/>
    <property type="match status" value="1"/>
</dbReference>
<dbReference type="PANTHER" id="PTHR11139">
    <property type="entry name" value="ATAXIA TELANGIECTASIA MUTATED ATM -RELATED"/>
    <property type="match status" value="1"/>
</dbReference>
<dbReference type="SUPFAM" id="SSF48371">
    <property type="entry name" value="ARM repeat"/>
    <property type="match status" value="1"/>
</dbReference>
<dbReference type="InterPro" id="IPR057564">
    <property type="entry name" value="HEAT_ATR"/>
</dbReference>
<reference evidence="24 25" key="1">
    <citation type="journal article" date="2018" name="Nat. Ecol. Evol.">
        <title>Pezizomycetes genomes reveal the molecular basis of ectomycorrhizal truffle lifestyle.</title>
        <authorList>
            <person name="Murat C."/>
            <person name="Payen T."/>
            <person name="Noel B."/>
            <person name="Kuo A."/>
            <person name="Morin E."/>
            <person name="Chen J."/>
            <person name="Kohler A."/>
            <person name="Krizsan K."/>
            <person name="Balestrini R."/>
            <person name="Da Silva C."/>
            <person name="Montanini B."/>
            <person name="Hainaut M."/>
            <person name="Levati E."/>
            <person name="Barry K.W."/>
            <person name="Belfiori B."/>
            <person name="Cichocki N."/>
            <person name="Clum A."/>
            <person name="Dockter R.B."/>
            <person name="Fauchery L."/>
            <person name="Guy J."/>
            <person name="Iotti M."/>
            <person name="Le Tacon F."/>
            <person name="Lindquist E.A."/>
            <person name="Lipzen A."/>
            <person name="Malagnac F."/>
            <person name="Mello A."/>
            <person name="Molinier V."/>
            <person name="Miyauchi S."/>
            <person name="Poulain J."/>
            <person name="Riccioni C."/>
            <person name="Rubini A."/>
            <person name="Sitrit Y."/>
            <person name="Splivallo R."/>
            <person name="Traeger S."/>
            <person name="Wang M."/>
            <person name="Zifcakova L."/>
            <person name="Wipf D."/>
            <person name="Zambonelli A."/>
            <person name="Paolocci F."/>
            <person name="Nowrousian M."/>
            <person name="Ottonello S."/>
            <person name="Baldrian P."/>
            <person name="Spatafora J.W."/>
            <person name="Henrissat B."/>
            <person name="Nagy L.G."/>
            <person name="Aury J.M."/>
            <person name="Wincker P."/>
            <person name="Grigoriev I.V."/>
            <person name="Bonfante P."/>
            <person name="Martin F.M."/>
        </authorList>
    </citation>
    <scope>NUCLEOTIDE SEQUENCE [LARGE SCALE GENOMIC DNA]</scope>
    <source>
        <strain evidence="24 25">ATCC MYA-4762</strain>
    </source>
</reference>
<dbReference type="InterPro" id="IPR050517">
    <property type="entry name" value="DDR_Repair_Kinase"/>
</dbReference>
<feature type="domain" description="FATC" evidence="23">
    <location>
        <begin position="2460"/>
        <end position="2484"/>
    </location>
</feature>
<dbReference type="Gene3D" id="1.10.1070.11">
    <property type="entry name" value="Phosphatidylinositol 3-/4-kinase, catalytic domain"/>
    <property type="match status" value="1"/>
</dbReference>
<dbReference type="EMBL" id="ML121544">
    <property type="protein sequence ID" value="RPB23842.1"/>
    <property type="molecule type" value="Genomic_DNA"/>
</dbReference>
<evidence type="ECO:0000256" key="19">
    <source>
        <dbReference type="ARBA" id="ARBA00033001"/>
    </source>
</evidence>
<dbReference type="FunCoup" id="A0A3N4LRH1">
    <property type="interactions" value="1146"/>
</dbReference>
<evidence type="ECO:0000256" key="1">
    <source>
        <dbReference type="ARBA" id="ARBA00004123"/>
    </source>
</evidence>
<dbReference type="InterPro" id="IPR016024">
    <property type="entry name" value="ARM-type_fold"/>
</dbReference>
<dbReference type="GO" id="GO:0005694">
    <property type="term" value="C:chromosome"/>
    <property type="evidence" value="ECO:0007669"/>
    <property type="project" value="TreeGrafter"/>
</dbReference>
<dbReference type="PROSITE" id="PS51190">
    <property type="entry name" value="FATC"/>
    <property type="match status" value="1"/>
</dbReference>
<keyword evidence="7" id="KW-0808">Transferase</keyword>
<evidence type="ECO:0000256" key="4">
    <source>
        <dbReference type="ARBA" id="ARBA00012513"/>
    </source>
</evidence>
<dbReference type="STRING" id="1051890.A0A3N4LRH1"/>
<dbReference type="SMART" id="SM00802">
    <property type="entry name" value="UME"/>
    <property type="match status" value="1"/>
</dbReference>
<evidence type="ECO:0000256" key="6">
    <source>
        <dbReference type="ARBA" id="ARBA00022527"/>
    </source>
</evidence>
<evidence type="ECO:0000259" key="22">
    <source>
        <dbReference type="PROSITE" id="PS51189"/>
    </source>
</evidence>
<evidence type="ECO:0000256" key="11">
    <source>
        <dbReference type="ARBA" id="ARBA00022840"/>
    </source>
</evidence>
<evidence type="ECO:0000256" key="14">
    <source>
        <dbReference type="ARBA" id="ARBA00023242"/>
    </source>
</evidence>
<gene>
    <name evidence="24" type="ORF">L211DRAFT_786000</name>
</gene>
<dbReference type="Gene3D" id="1.25.10.10">
    <property type="entry name" value="Leucine-rich Repeat Variant"/>
    <property type="match status" value="1"/>
</dbReference>
<keyword evidence="9" id="KW-0227">DNA damage</keyword>
<dbReference type="GO" id="GO:0000077">
    <property type="term" value="P:DNA damage checkpoint signaling"/>
    <property type="evidence" value="ECO:0007669"/>
    <property type="project" value="TreeGrafter"/>
</dbReference>
<evidence type="ECO:0000256" key="7">
    <source>
        <dbReference type="ARBA" id="ARBA00022679"/>
    </source>
</evidence>
<evidence type="ECO:0000256" key="8">
    <source>
        <dbReference type="ARBA" id="ARBA00022741"/>
    </source>
</evidence>
<dbReference type="EC" id="2.7.11.1" evidence="4"/>
<dbReference type="InterPro" id="IPR012993">
    <property type="entry name" value="UME"/>
</dbReference>
<dbReference type="InterPro" id="IPR011009">
    <property type="entry name" value="Kinase-like_dom_sf"/>
</dbReference>
<dbReference type="GO" id="GO:0000723">
    <property type="term" value="P:telomere maintenance"/>
    <property type="evidence" value="ECO:0007669"/>
    <property type="project" value="TreeGrafter"/>
</dbReference>
<evidence type="ECO:0000256" key="3">
    <source>
        <dbReference type="ARBA" id="ARBA00011370"/>
    </source>
</evidence>
<evidence type="ECO:0000256" key="13">
    <source>
        <dbReference type="ARBA" id="ARBA00023204"/>
    </source>
</evidence>
<dbReference type="InterPro" id="IPR014009">
    <property type="entry name" value="PIK_FAT"/>
</dbReference>
<evidence type="ECO:0000256" key="18">
    <source>
        <dbReference type="ARBA" id="ARBA00030459"/>
    </source>
</evidence>
<sequence>MPLPSTGAKSRMAAPPPPEPYEAIPSSSIAVIVQNFSKANGTPQLTAAGRDDFQQLLAELLGPNDADGGVLEEDVAMNYRLIQIVTSAGVTVLLQDDPFATQEDLVSQALNSLLVIRKSIRRNPQVLFCPPPIINGLKESDQSMLFLWLLPRLLPLLGRANAEGLLISLVETIKCIFISATQIPEAWRYTKDLISYCRSCFTSAMSKSFHIELPGEDFVVQNSAVKEQLASYPWILKFQLHCPAQAGLVAIHIYSILSGLAKSSKNPGLRTASDNSVWMLTGVAKLWGSLSAWEGLHMLTEGLKSLKKHVLEALCKTLDDTTLSTFNPMIVGNMAVLALRCTMEALDKGIQKIDQDLELPLASMILTLLSIGQHLPSLAQLLVEQLYPQSVAFIEQEKERPVLQQDFQIAIIAIIMALSTDEMTSKRVAVLLHSVSDGKWVFMDKNLQRKADRLGLREVSEDIVMGGMDEEQTRKHAQLTYECLNKEVEPDVDVSVMISEIYQLLGNKAAPDLTGLSLVASDGFKKIKESERFIPVRSLGLVACALSGTLGRKLSSALDGNDWGPYYCSICDSEESRSSDRQKVTDATNIRELCSTLISLVKLGEYFRATPQTRIWGMMSLRRLINHTNDLAYLDAEVNELGQWCIGSLDTSIRELRVAATRTLSSYVNFSHNTQLLRTNLHCIITALRTLSETEDSLIQETCVMAWGQMGRVLPDQELEVVLTALTQFLGHSNSFIVGVAYNEIQGLAAAHKETPRRLFTPFLRSISYNVVRQLQSRPQIIQLLSELCLIEVPEFLVITQTHTLPYLILHRKSDIIERIAQANGQITVKALCVTDSNMAAILAVLLTQDTGDVEEAAIKLLHAVSPEFRKVTLDELVRSAPIPLAEELIKMAGDRNEAQQEAKERIFNALRLVATLQNKKPTGASKKEKKADPLGTFFDTNVLGIMAQFSDTIHDVRGRSTPMEKIRCLRGIAEMTKLVKGCSSSALPQICACLQSAMKFDVLRKHALGAWATVMCELPEEDVLPLMGQTFAIVLQYWEHLPDDAQGQVQEMIVELFGRYSKQLEDHAHNLPSLSPIQLMAKQESKLKAWKEKKDLRRRFLDFATRCRNENSAVVEQAVFELSVFLQQEQSFIHTTAMGEQPDVVVSELMRSLLDACVQFKDTDCNISRLSAECLGIIGAVDPSKVDAPRASKQLIVLQNFELADESLDFVTFLLEHRLVKAFLAATDTKAQGFLAYAMQELLKFCDLDANVVIARRSSQSPTARRWREFSEMSRSILTPYLTSKYVLTGNCPAVRASEYPIYCLERTYRSWLQEFLFDLMTKVQGDNPSAIFAICSRIIKGQDIAIPHFILPYVTLNVVISGTDIDRKQILQELLAIVESSETLGNALELETLRECSEAVFLLVDYLSKWLKAKKQHNSSVRAQVARVQNRHIRVDEDEVHDIAVSRVEEILAAIPPEIMGIRSFECKSYPRALFYWEQHIRHAREIKSEEDMKPLYETLQHIYAQIDEPDGIEGISAHLKIYTIDQQIIEHRNAGRWAAAQSWYEMQLCTKPNDTELQVNLLSCLRESGQYDNLLTQADYLMKKTNAPSPKIVDIAIQASWLSEKWEYLETFLETNFRSTESSYEIHLGRALTALRLQDLETFQNAIQTARQEVVKGLSHSSTSTLDQCHSSMLKLHALSEVESISCAINEGQFQHPKKKEIFIARLQRRLDLLGASARDKEHILAIRRAVFALSNNEVVKRDLAVTWLATARIARKAGRFQQAFHAILQSSKLGEQNAMVEHARLLWHEGQHRKAIQSLQGIINAKVLNAIGTLSTAVTESEVAVNENTKTPQNFALAKANLLLAKWLDTAGHLHSSNMTTQYQKASNTFLRWEQGFYYLGRHYNKLYEAQKNLPPAQQPAVYLSGETAKLICHNYLRSLPWGTKYIFQTLPRFITLWLDLGLSMDLVAEHGSVDFRDSINKGRGESLAVLHSTLQSRYIEKIPAYMWYTVFPQILSRICHPHPIVHQNLESIIIKVVSTHPQQALWSLMAVLKSTQKERSARGLKIIGQIQKKQSSGTRSVERADMRVMINQAQRLTEQLLALCNAELPGKPAAVSLKNDLHFNHAVAPCPLVIPIQAVLSATLPTVADPSAISKHQPFAHEQPTIQSFLDDADVMSSMQKPRKITIVGNNGKRYHFLCKPKDDLRKDARLMEFASMINRLLKKDPEAVQRRLHIRTYHVTPLNEECGLIEWVNNVRPFRDILFKQYKKRGITVNFQESRALLDEACSHPSKHHIFTKTLLQKYPPVLHEWFVDHFPDPVTWLSSRIGYARTSAVWSMVGNVLGLGDRHGENILLDETNGDTAQVDFNCLFDKGLTFEKPELVPFRLTHNMVDGFGVSGYEGPFRRSCEVVTRILRLNEATLMTVLEAFLYDPAVDMVVRKTKKSVGVPKVPDNPKDVLDGIRTKIQGLFPGEGMPLSVEGQVQELIRKAVAPENLCRM</sequence>
<dbReference type="InterPro" id="IPR003151">
    <property type="entry name" value="PIK-rel_kinase_FAT"/>
</dbReference>
<feature type="region of interest" description="Disordered" evidence="20">
    <location>
        <begin position="1"/>
        <end position="21"/>
    </location>
</feature>
<dbReference type="GO" id="GO:0004674">
    <property type="term" value="F:protein serine/threonine kinase activity"/>
    <property type="evidence" value="ECO:0007669"/>
    <property type="project" value="UniProtKB-KW"/>
</dbReference>
<dbReference type="InterPro" id="IPR011990">
    <property type="entry name" value="TPR-like_helical_dom_sf"/>
</dbReference>
<keyword evidence="10" id="KW-0418">Kinase</keyword>
<keyword evidence="14" id="KW-0539">Nucleus</keyword>
<dbReference type="Pfam" id="PF25030">
    <property type="entry name" value="M-HEAT_ATR"/>
    <property type="match status" value="1"/>
</dbReference>
<evidence type="ECO:0000256" key="5">
    <source>
        <dbReference type="ARBA" id="ARBA00021345"/>
    </source>
</evidence>
<dbReference type="InterPro" id="IPR056802">
    <property type="entry name" value="ATR-like_M-HEAT"/>
</dbReference>
<keyword evidence="15" id="KW-0469">Meiosis</keyword>
<keyword evidence="25" id="KW-1185">Reference proteome</keyword>
<evidence type="ECO:0000256" key="9">
    <source>
        <dbReference type="ARBA" id="ARBA00022763"/>
    </source>
</evidence>
<feature type="domain" description="FAT" evidence="22">
    <location>
        <begin position="1461"/>
        <end position="2039"/>
    </location>
</feature>
<evidence type="ECO:0000313" key="24">
    <source>
        <dbReference type="EMBL" id="RPB23842.1"/>
    </source>
</evidence>
<keyword evidence="6" id="KW-0723">Serine/threonine-protein kinase</keyword>
<accession>A0A3N4LRH1</accession>
<dbReference type="InterPro" id="IPR058681">
    <property type="entry name" value="HEAT_MEC1_N"/>
</dbReference>
<evidence type="ECO:0000256" key="12">
    <source>
        <dbReference type="ARBA" id="ARBA00022853"/>
    </source>
</evidence>
<evidence type="ECO:0000259" key="21">
    <source>
        <dbReference type="PROSITE" id="PS50290"/>
    </source>
</evidence>
<dbReference type="Pfam" id="PF08064">
    <property type="entry name" value="UME"/>
    <property type="match status" value="1"/>
</dbReference>
<keyword evidence="8" id="KW-0547">Nucleotide-binding</keyword>
<dbReference type="InterPro" id="IPR011989">
    <property type="entry name" value="ARM-like"/>
</dbReference>
<dbReference type="PROSITE" id="PS50290">
    <property type="entry name" value="PI3_4_KINASE_3"/>
    <property type="match status" value="1"/>
</dbReference>
<comment type="subunit">
    <text evidence="3">Associates with DNA double-strand breaks.</text>
</comment>
<dbReference type="Pfam" id="PF25385">
    <property type="entry name" value="HEAT_MEC1_N"/>
    <property type="match status" value="1"/>
</dbReference>
<dbReference type="InterPro" id="IPR003152">
    <property type="entry name" value="FATC_dom"/>
</dbReference>
<evidence type="ECO:0000256" key="15">
    <source>
        <dbReference type="ARBA" id="ARBA00023254"/>
    </source>
</evidence>